<keyword evidence="2" id="KW-1185">Reference proteome</keyword>
<protein>
    <submittedName>
        <fullName evidence="1">Uncharacterized protein</fullName>
    </submittedName>
</protein>
<dbReference type="Proteomes" id="UP000242913">
    <property type="component" value="Unassembled WGS sequence"/>
</dbReference>
<organism evidence="1 2">
    <name type="scientific">Onchocerca flexuosa</name>
    <dbReference type="NCBI Taxonomy" id="387005"/>
    <lineage>
        <taxon>Eukaryota</taxon>
        <taxon>Metazoa</taxon>
        <taxon>Ecdysozoa</taxon>
        <taxon>Nematoda</taxon>
        <taxon>Chromadorea</taxon>
        <taxon>Rhabditida</taxon>
        <taxon>Spirurina</taxon>
        <taxon>Spiruromorpha</taxon>
        <taxon>Filarioidea</taxon>
        <taxon>Onchocercidae</taxon>
        <taxon>Onchocerca</taxon>
    </lineage>
</organism>
<evidence type="ECO:0000313" key="2">
    <source>
        <dbReference type="Proteomes" id="UP000242913"/>
    </source>
</evidence>
<sequence>MWWKSASANYNAFKYPKVGTENMQENLNLGTGQEDGRKVQVTVDRVQQLSSTSNVYENHPAAMPRRPRTSLLPLTYRRCRVSEGRRRACRLQESTTSACFEHILPAITFTINGSSLPTWRTTNLIMLRSSALTFAPLQGSAAHLIFLTS</sequence>
<gene>
    <name evidence="1" type="ORF">X798_01916</name>
</gene>
<dbReference type="EMBL" id="KZ269982">
    <property type="protein sequence ID" value="OZC11090.1"/>
    <property type="molecule type" value="Genomic_DNA"/>
</dbReference>
<name>A0A238C232_9BILA</name>
<reference evidence="1 2" key="1">
    <citation type="submission" date="2015-12" db="EMBL/GenBank/DDBJ databases">
        <title>Draft genome of the nematode, Onchocerca flexuosa.</title>
        <authorList>
            <person name="Mitreva M."/>
        </authorList>
    </citation>
    <scope>NUCLEOTIDE SEQUENCE [LARGE SCALE GENOMIC DNA]</scope>
    <source>
        <strain evidence="1">Red Deer</strain>
    </source>
</reference>
<dbReference type="AlphaFoldDB" id="A0A238C232"/>
<accession>A0A238C232</accession>
<proteinExistence type="predicted"/>
<evidence type="ECO:0000313" key="1">
    <source>
        <dbReference type="EMBL" id="OZC11090.1"/>
    </source>
</evidence>